<reference evidence="1" key="1">
    <citation type="submission" date="2020-08" db="EMBL/GenBank/DDBJ databases">
        <title>Multicomponent nature underlies the extraordinary mechanical properties of spider dragline silk.</title>
        <authorList>
            <person name="Kono N."/>
            <person name="Nakamura H."/>
            <person name="Mori M."/>
            <person name="Yoshida Y."/>
            <person name="Ohtoshi R."/>
            <person name="Malay A.D."/>
            <person name="Moran D.A.P."/>
            <person name="Tomita M."/>
            <person name="Numata K."/>
            <person name="Arakawa K."/>
        </authorList>
    </citation>
    <scope>NUCLEOTIDE SEQUENCE</scope>
</reference>
<organism evidence="1 2">
    <name type="scientific">Trichonephila clavipes</name>
    <name type="common">Golden silk orbweaver</name>
    <name type="synonym">Nephila clavipes</name>
    <dbReference type="NCBI Taxonomy" id="2585209"/>
    <lineage>
        <taxon>Eukaryota</taxon>
        <taxon>Metazoa</taxon>
        <taxon>Ecdysozoa</taxon>
        <taxon>Arthropoda</taxon>
        <taxon>Chelicerata</taxon>
        <taxon>Arachnida</taxon>
        <taxon>Araneae</taxon>
        <taxon>Araneomorphae</taxon>
        <taxon>Entelegynae</taxon>
        <taxon>Araneoidea</taxon>
        <taxon>Nephilidae</taxon>
        <taxon>Trichonephila</taxon>
    </lineage>
</organism>
<evidence type="ECO:0000313" key="2">
    <source>
        <dbReference type="Proteomes" id="UP000887159"/>
    </source>
</evidence>
<sequence length="104" mass="11564">MNQLAVHVHFLRCGGLLKDDVEVCRGPPDPGLRSRLTYLIPPTALEGGRTMSPSSLNTWRMACCSFMSLSLALSLEEQALPSTISSVKRKYTFSLFCQIEIIFL</sequence>
<comment type="caution">
    <text evidence="1">The sequence shown here is derived from an EMBL/GenBank/DDBJ whole genome shotgun (WGS) entry which is preliminary data.</text>
</comment>
<gene>
    <name evidence="1" type="ORF">TNCV_1197331</name>
</gene>
<accession>A0A8X6VDZ8</accession>
<proteinExistence type="predicted"/>
<dbReference type="AlphaFoldDB" id="A0A8X6VDZ8"/>
<dbReference type="EMBL" id="BMAU01021243">
    <property type="protein sequence ID" value="GFY03954.1"/>
    <property type="molecule type" value="Genomic_DNA"/>
</dbReference>
<protein>
    <submittedName>
        <fullName evidence="1">Uncharacterized protein</fullName>
    </submittedName>
</protein>
<keyword evidence="2" id="KW-1185">Reference proteome</keyword>
<name>A0A8X6VDZ8_TRICX</name>
<dbReference type="Proteomes" id="UP000887159">
    <property type="component" value="Unassembled WGS sequence"/>
</dbReference>
<evidence type="ECO:0000313" key="1">
    <source>
        <dbReference type="EMBL" id="GFY03954.1"/>
    </source>
</evidence>